<feature type="region of interest" description="Disordered" evidence="3">
    <location>
        <begin position="111"/>
        <end position="135"/>
    </location>
</feature>
<protein>
    <submittedName>
        <fullName evidence="4">Efflux transporter, outer membrane factor (OMF) lipoprotein, NodT family</fullName>
    </submittedName>
</protein>
<evidence type="ECO:0000256" key="1">
    <source>
        <dbReference type="ARBA" id="ARBA00007613"/>
    </source>
</evidence>
<keyword evidence="2" id="KW-0732">Signal</keyword>
<dbReference type="OrthoDB" id="9783100at2"/>
<keyword evidence="2" id="KW-0472">Membrane</keyword>
<feature type="chain" id="PRO_5011832722" evidence="2">
    <location>
        <begin position="25"/>
        <end position="509"/>
    </location>
</feature>
<gene>
    <name evidence="4" type="ORF">SAMN02745126_04900</name>
</gene>
<evidence type="ECO:0000256" key="3">
    <source>
        <dbReference type="SAM" id="MobiDB-lite"/>
    </source>
</evidence>
<dbReference type="Pfam" id="PF02321">
    <property type="entry name" value="OEP"/>
    <property type="match status" value="2"/>
</dbReference>
<keyword evidence="2" id="KW-1134">Transmembrane beta strand</keyword>
<feature type="compositionally biased region" description="Low complexity" evidence="3">
    <location>
        <begin position="111"/>
        <end position="120"/>
    </location>
</feature>
<proteinExistence type="inferred from homology"/>
<dbReference type="GO" id="GO:0005886">
    <property type="term" value="C:plasma membrane"/>
    <property type="evidence" value="ECO:0007669"/>
    <property type="project" value="UniProtKB-SubCell"/>
</dbReference>
<dbReference type="PANTHER" id="PTHR30203:SF32">
    <property type="entry name" value="CATION EFFLUX SYSTEM PROTEIN CUSC"/>
    <property type="match status" value="1"/>
</dbReference>
<keyword evidence="2" id="KW-0564">Palmitate</keyword>
<feature type="compositionally biased region" description="Polar residues" evidence="3">
    <location>
        <begin position="121"/>
        <end position="135"/>
    </location>
</feature>
<evidence type="ECO:0000313" key="4">
    <source>
        <dbReference type="EMBL" id="SKA30175.1"/>
    </source>
</evidence>
<dbReference type="Gene3D" id="2.20.200.10">
    <property type="entry name" value="Outer membrane efflux proteins (OEP)"/>
    <property type="match status" value="1"/>
</dbReference>
<comment type="similarity">
    <text evidence="1 2">Belongs to the outer membrane factor (OMF) (TC 1.B.17) family.</text>
</comment>
<dbReference type="Gene3D" id="1.20.1600.10">
    <property type="entry name" value="Outer membrane efflux proteins (OEP)"/>
    <property type="match status" value="1"/>
</dbReference>
<comment type="subcellular location">
    <subcellularLocation>
        <location evidence="2">Cell membrane</location>
        <topology evidence="2">Lipid-anchor</topology>
    </subcellularLocation>
</comment>
<dbReference type="AlphaFoldDB" id="A0A1T4SPN6"/>
<name>A0A1T4SPN6_9HYPH</name>
<dbReference type="STRING" id="225324.SAMN02745126_04900"/>
<dbReference type="PROSITE" id="PS51257">
    <property type="entry name" value="PROKAR_LIPOPROTEIN"/>
    <property type="match status" value="1"/>
</dbReference>
<dbReference type="InterPro" id="IPR010131">
    <property type="entry name" value="MdtP/NodT-like"/>
</dbReference>
<sequence>MSSIGRFGSAFSAVWLCAALVGCAVGPDYKTPDMAVPASWANAAKSAGPQPAQLADWWTSFGDATLSELIEEAVRKNLDVASAKAKIREARATRREKFGALAPTLEATASATANRSASGTMVSTQGSSGGTQAVSGANQSAAASNYSLFQGGFDASWELDIFGANYRSAEAATYSLQAAQEDLNDTLLTLIGDVAKYYVQARGYAARAALARQTAEAYRDTAVLARRKFEAGTTSAADAAKAEGQTYSAEADVASLDASYSEAVHRLGVLLGDGPEALVSRLSAKAAIPVPPASPRAGVPADILQSRPDVRKAERQLAEATAKIGKAEAALYPSVSLTGNISTTGLQLGELAKSSSIGFAIGPSLSLPLFNGGQLRAEVEVAEAQRDQYFVALRSTVLTALEDVENALVSLAQDRRRLDKLTASSRSYADAYELSRALYTAGGQSFLDVLDAERSLYTARDSLLQTQVSAATSYISLCKALGGGWNRPVDSSRPEIVDTHTGPHLRTRY</sequence>
<dbReference type="GO" id="GO:0015562">
    <property type="term" value="F:efflux transmembrane transporter activity"/>
    <property type="evidence" value="ECO:0007669"/>
    <property type="project" value="InterPro"/>
</dbReference>
<dbReference type="RefSeq" id="WP_085936657.1">
    <property type="nucleotide sequence ID" value="NZ_FUWJ01000009.1"/>
</dbReference>
<dbReference type="NCBIfam" id="TIGR01845">
    <property type="entry name" value="outer_NodT"/>
    <property type="match status" value="1"/>
</dbReference>
<dbReference type="Proteomes" id="UP000190092">
    <property type="component" value="Unassembled WGS sequence"/>
</dbReference>
<evidence type="ECO:0000256" key="2">
    <source>
        <dbReference type="RuleBase" id="RU362097"/>
    </source>
</evidence>
<organism evidence="4 5">
    <name type="scientific">Enhydrobacter aerosaccus</name>
    <dbReference type="NCBI Taxonomy" id="225324"/>
    <lineage>
        <taxon>Bacteria</taxon>
        <taxon>Pseudomonadati</taxon>
        <taxon>Pseudomonadota</taxon>
        <taxon>Alphaproteobacteria</taxon>
        <taxon>Hyphomicrobiales</taxon>
        <taxon>Enhydrobacter</taxon>
    </lineage>
</organism>
<evidence type="ECO:0000313" key="5">
    <source>
        <dbReference type="Proteomes" id="UP000190092"/>
    </source>
</evidence>
<feature type="signal peptide" evidence="2">
    <location>
        <begin position="1"/>
        <end position="24"/>
    </location>
</feature>
<dbReference type="EMBL" id="FUWJ01000009">
    <property type="protein sequence ID" value="SKA30175.1"/>
    <property type="molecule type" value="Genomic_DNA"/>
</dbReference>
<dbReference type="PANTHER" id="PTHR30203">
    <property type="entry name" value="OUTER MEMBRANE CATION EFFLUX PROTEIN"/>
    <property type="match status" value="1"/>
</dbReference>
<dbReference type="SUPFAM" id="SSF56954">
    <property type="entry name" value="Outer membrane efflux proteins (OEP)"/>
    <property type="match status" value="1"/>
</dbReference>
<keyword evidence="2 4" id="KW-0449">Lipoprotein</keyword>
<keyword evidence="2" id="KW-0812">Transmembrane</keyword>
<keyword evidence="5" id="KW-1185">Reference proteome</keyword>
<accession>A0A1T4SPN6</accession>
<reference evidence="5" key="1">
    <citation type="submission" date="2017-02" db="EMBL/GenBank/DDBJ databases">
        <authorList>
            <person name="Varghese N."/>
            <person name="Submissions S."/>
        </authorList>
    </citation>
    <scope>NUCLEOTIDE SEQUENCE [LARGE SCALE GENOMIC DNA]</scope>
    <source>
        <strain evidence="5">ATCC 27094</strain>
    </source>
</reference>
<dbReference type="InterPro" id="IPR003423">
    <property type="entry name" value="OMP_efflux"/>
</dbReference>